<evidence type="ECO:0000256" key="1">
    <source>
        <dbReference type="ARBA" id="ARBA00004370"/>
    </source>
</evidence>
<dbReference type="Proteomes" id="UP001055091">
    <property type="component" value="Unassembled WGS sequence"/>
</dbReference>
<feature type="transmembrane region" description="Helical" evidence="7">
    <location>
        <begin position="21"/>
        <end position="42"/>
    </location>
</feature>
<dbReference type="GO" id="GO:0016020">
    <property type="term" value="C:membrane"/>
    <property type="evidence" value="ECO:0007669"/>
    <property type="project" value="UniProtKB-SubCell"/>
</dbReference>
<dbReference type="InterPro" id="IPR036890">
    <property type="entry name" value="HATPase_C_sf"/>
</dbReference>
<organism evidence="8 9">
    <name type="scientific">Hungatella hathewayi</name>
    <dbReference type="NCBI Taxonomy" id="154046"/>
    <lineage>
        <taxon>Bacteria</taxon>
        <taxon>Bacillati</taxon>
        <taxon>Bacillota</taxon>
        <taxon>Clostridia</taxon>
        <taxon>Lachnospirales</taxon>
        <taxon>Lachnospiraceae</taxon>
        <taxon>Hungatella</taxon>
    </lineage>
</organism>
<name>A0A413LPN1_9FIRM</name>
<sequence length="610" mass="69652">MGALIDRIRRAVMNTGIRKKLLLIYCAAGLVPMGVIGSLMLYNTHRMLYGQYRGQLESENKRVHNIVFEVTYLVSNISNVLGYDSALNTLLSTSYESDGQVYEAYRAYPLLDSFAENYTELSSIRIYFNNPTMVSSGRFQYAGEEVQASEWYRLAKESSGEPIWICEKQENSQDNLFLVRKVPLYNRDFAVISIGISSNFLKLMINDEQTDTLLSLDEGEVFYAGNASYFGKPLPVSQTALSETRVRTLRDNGLLVGCSALQPVRSHQIIQVLTVDSHALGAVNRTMVLMMAIILFCILIPFVLIFLFTGSFGRRIAVIRGEMHKISEGNLDIIPLFDGTDELGLLFRDMQQTINNIQNLNRQLYENQLDRQRLMNQQRMIEFQMLANQINPHFLFNTLETIRMNASTHKDPDTAYIITQLGKMMRYSLQTKDQLVSLAQELAYTRSYLEIQHFRYREKISYEILVSDEITQDTYYLMPLLIQPLVENAISHGISPMDGPGFLLIHIEPVKDHLSIVIHDNGVGMDEGALQALRESVEAPEPEYTEDPVPTERHIGLRNVSSRIRLFYGREYGVDIESRPMEGTAVTLRLPLPRTDGPLEMEKEKEDERQ</sequence>
<keyword evidence="7" id="KW-0812">Transmembrane</keyword>
<comment type="caution">
    <text evidence="8">The sequence shown here is derived from an EMBL/GenBank/DDBJ whole genome shotgun (WGS) entry which is preliminary data.</text>
</comment>
<evidence type="ECO:0000256" key="3">
    <source>
        <dbReference type="ARBA" id="ARBA00022679"/>
    </source>
</evidence>
<evidence type="ECO:0000313" key="8">
    <source>
        <dbReference type="EMBL" id="GKG98578.1"/>
    </source>
</evidence>
<evidence type="ECO:0000256" key="5">
    <source>
        <dbReference type="SAM" id="Coils"/>
    </source>
</evidence>
<keyword evidence="2" id="KW-0597">Phosphoprotein</keyword>
<feature type="transmembrane region" description="Helical" evidence="7">
    <location>
        <begin position="287"/>
        <end position="310"/>
    </location>
</feature>
<keyword evidence="5" id="KW-0175">Coiled coil</keyword>
<dbReference type="PANTHER" id="PTHR34220:SF7">
    <property type="entry name" value="SENSOR HISTIDINE KINASE YPDA"/>
    <property type="match status" value="1"/>
</dbReference>
<dbReference type="EMBL" id="BQNJ01000001">
    <property type="protein sequence ID" value="GKG98578.1"/>
    <property type="molecule type" value="Genomic_DNA"/>
</dbReference>
<feature type="compositionally biased region" description="Basic and acidic residues" evidence="6">
    <location>
        <begin position="600"/>
        <end position="610"/>
    </location>
</feature>
<dbReference type="GO" id="GO:0000155">
    <property type="term" value="F:phosphorelay sensor kinase activity"/>
    <property type="evidence" value="ECO:0007669"/>
    <property type="project" value="InterPro"/>
</dbReference>
<dbReference type="AlphaFoldDB" id="A0A413LPN1"/>
<keyword evidence="3" id="KW-0808">Transferase</keyword>
<keyword evidence="7" id="KW-0472">Membrane</keyword>
<dbReference type="SUPFAM" id="SSF55874">
    <property type="entry name" value="ATPase domain of HSP90 chaperone/DNA topoisomerase II/histidine kinase"/>
    <property type="match status" value="1"/>
</dbReference>
<evidence type="ECO:0000256" key="4">
    <source>
        <dbReference type="ARBA" id="ARBA00022777"/>
    </source>
</evidence>
<feature type="coiled-coil region" evidence="5">
    <location>
        <begin position="347"/>
        <end position="377"/>
    </location>
</feature>
<dbReference type="SMART" id="SM00304">
    <property type="entry name" value="HAMP"/>
    <property type="match status" value="1"/>
</dbReference>
<dbReference type="PANTHER" id="PTHR34220">
    <property type="entry name" value="SENSOR HISTIDINE KINASE YPDA"/>
    <property type="match status" value="1"/>
</dbReference>
<dbReference type="PROSITE" id="PS50885">
    <property type="entry name" value="HAMP"/>
    <property type="match status" value="1"/>
</dbReference>
<comment type="subcellular location">
    <subcellularLocation>
        <location evidence="1">Membrane</location>
    </subcellularLocation>
</comment>
<reference evidence="8" key="1">
    <citation type="submission" date="2022-01" db="EMBL/GenBank/DDBJ databases">
        <title>Novel bile acid biosynthetic pathways are enriched in the microbiome of centenarians.</title>
        <authorList>
            <person name="Sato Y."/>
            <person name="Atarashi K."/>
            <person name="Plichta R.D."/>
            <person name="Arai Y."/>
            <person name="Sasajima S."/>
            <person name="Kearney M.S."/>
            <person name="Suda W."/>
            <person name="Takeshita K."/>
            <person name="Sasaki T."/>
            <person name="Okamoto S."/>
            <person name="Skelly N.A."/>
            <person name="Okamura Y."/>
            <person name="Vlamakis H."/>
            <person name="Li Y."/>
            <person name="Tanoue T."/>
            <person name="Takei H."/>
            <person name="Nittono H."/>
            <person name="Narushima S."/>
            <person name="Irie J."/>
            <person name="Itoh H."/>
            <person name="Moriya K."/>
            <person name="Sugiura Y."/>
            <person name="Suematsu M."/>
            <person name="Moritoki N."/>
            <person name="Shibata S."/>
            <person name="Littman R.D."/>
            <person name="Fischbach A.M."/>
            <person name="Uwamino Y."/>
            <person name="Inoue T."/>
            <person name="Honda A."/>
            <person name="Hattori M."/>
            <person name="Murai T."/>
            <person name="Xavier J.R."/>
            <person name="Hirose N."/>
            <person name="Honda K."/>
        </authorList>
    </citation>
    <scope>NUCLEOTIDE SEQUENCE</scope>
    <source>
        <strain evidence="8">CE91-St55</strain>
    </source>
</reference>
<dbReference type="Gene3D" id="6.10.340.10">
    <property type="match status" value="1"/>
</dbReference>
<gene>
    <name evidence="8" type="ORF">CE91St55_05600</name>
</gene>
<protein>
    <submittedName>
        <fullName evidence="8">Histidine kinase</fullName>
    </submittedName>
</protein>
<dbReference type="InterPro" id="IPR010559">
    <property type="entry name" value="Sig_transdc_His_kin_internal"/>
</dbReference>
<dbReference type="SMART" id="SM00387">
    <property type="entry name" value="HATPase_c"/>
    <property type="match status" value="1"/>
</dbReference>
<dbReference type="Gene3D" id="3.30.565.10">
    <property type="entry name" value="Histidine kinase-like ATPase, C-terminal domain"/>
    <property type="match status" value="1"/>
</dbReference>
<evidence type="ECO:0000256" key="2">
    <source>
        <dbReference type="ARBA" id="ARBA00022553"/>
    </source>
</evidence>
<accession>A0A413LPN1</accession>
<evidence type="ECO:0000313" key="9">
    <source>
        <dbReference type="Proteomes" id="UP001055091"/>
    </source>
</evidence>
<dbReference type="SUPFAM" id="SSF158472">
    <property type="entry name" value="HAMP domain-like"/>
    <property type="match status" value="1"/>
</dbReference>
<dbReference type="Pfam" id="PF06580">
    <property type="entry name" value="His_kinase"/>
    <property type="match status" value="1"/>
</dbReference>
<proteinExistence type="predicted"/>
<keyword evidence="4 8" id="KW-0418">Kinase</keyword>
<feature type="region of interest" description="Disordered" evidence="6">
    <location>
        <begin position="589"/>
        <end position="610"/>
    </location>
</feature>
<dbReference type="InterPro" id="IPR003594">
    <property type="entry name" value="HATPase_dom"/>
</dbReference>
<keyword evidence="7" id="KW-1133">Transmembrane helix</keyword>
<dbReference type="Pfam" id="PF02518">
    <property type="entry name" value="HATPase_c"/>
    <property type="match status" value="1"/>
</dbReference>
<evidence type="ECO:0000256" key="7">
    <source>
        <dbReference type="SAM" id="Phobius"/>
    </source>
</evidence>
<evidence type="ECO:0000256" key="6">
    <source>
        <dbReference type="SAM" id="MobiDB-lite"/>
    </source>
</evidence>
<dbReference type="InterPro" id="IPR003660">
    <property type="entry name" value="HAMP_dom"/>
</dbReference>
<dbReference type="RefSeq" id="WP_118041977.1">
    <property type="nucleotide sequence ID" value="NZ_BQNJ01000001.1"/>
</dbReference>
<dbReference type="InterPro" id="IPR050640">
    <property type="entry name" value="Bact_2-comp_sensor_kinase"/>
</dbReference>